<accession>A0A0A7FYA3</accession>
<sequence length="164" mass="19059">MKKTLILNLKDIKISGEVLDVSKEDNEIISSLIVDNNDEIAIDLSGENEASINDKEYGVCTIFFYLSSIWNTTKREMLIEDIYNKLEDNAKIYIWDINKNIGEFVDSKLKVLLPNEEMKEVKIKNNNIISSSNVEECKKILEKKFKIEETKVWEDIYFVKGIKI</sequence>
<organism evidence="1 2">
    <name type="scientific">Clostridium baratii str. Sullivan</name>
    <dbReference type="NCBI Taxonomy" id="1415775"/>
    <lineage>
        <taxon>Bacteria</taxon>
        <taxon>Bacillati</taxon>
        <taxon>Bacillota</taxon>
        <taxon>Clostridia</taxon>
        <taxon>Eubacteriales</taxon>
        <taxon>Clostridiaceae</taxon>
        <taxon>Clostridium</taxon>
    </lineage>
</organism>
<evidence type="ECO:0000313" key="1">
    <source>
        <dbReference type="EMBL" id="AIY83890.1"/>
    </source>
</evidence>
<dbReference type="KEGG" id="cbv:U729_1908"/>
<dbReference type="AlphaFoldDB" id="A0A0A7FYA3"/>
<dbReference type="EMBL" id="CP006905">
    <property type="protein sequence ID" value="AIY83890.1"/>
    <property type="molecule type" value="Genomic_DNA"/>
</dbReference>
<dbReference type="STRING" id="1561.NPD11_1107"/>
<gene>
    <name evidence="1" type="ORF">U729_1908</name>
</gene>
<dbReference type="RefSeq" id="WP_039314132.1">
    <property type="nucleotide sequence ID" value="NZ_CP006905.1"/>
</dbReference>
<reference evidence="1 2" key="1">
    <citation type="journal article" date="2015" name="Infect. Genet. Evol.">
        <title>Genomic sequences of six botulinum neurotoxin-producing strains representing three clostridial species illustrate the mobility and diversity of botulinum neurotoxin genes.</title>
        <authorList>
            <person name="Smith T.J."/>
            <person name="Hill K.K."/>
            <person name="Xie G."/>
            <person name="Foley B.T."/>
            <person name="Williamson C.H."/>
            <person name="Foster J.T."/>
            <person name="Johnson S.L."/>
            <person name="Chertkov O."/>
            <person name="Teshima H."/>
            <person name="Gibbons H.S."/>
            <person name="Johnsky L.A."/>
            <person name="Karavis M.A."/>
            <person name="Smith L.A."/>
        </authorList>
    </citation>
    <scope>NUCLEOTIDE SEQUENCE [LARGE SCALE GENOMIC DNA]</scope>
    <source>
        <strain evidence="1">Sullivan</strain>
    </source>
</reference>
<dbReference type="HOGENOM" id="CLU_114444_0_0_9"/>
<evidence type="ECO:0000313" key="2">
    <source>
        <dbReference type="Proteomes" id="UP000030635"/>
    </source>
</evidence>
<dbReference type="eggNOG" id="ENOG5033ZXT">
    <property type="taxonomic scope" value="Bacteria"/>
</dbReference>
<proteinExistence type="predicted"/>
<keyword evidence="2" id="KW-1185">Reference proteome</keyword>
<protein>
    <submittedName>
        <fullName evidence="1">Uncharacterized protein</fullName>
    </submittedName>
</protein>
<dbReference type="OrthoDB" id="1929483at2"/>
<name>A0A0A7FYA3_9CLOT</name>
<dbReference type="Proteomes" id="UP000030635">
    <property type="component" value="Chromosome"/>
</dbReference>